<keyword evidence="4" id="KW-0067">ATP-binding</keyword>
<dbReference type="GO" id="GO:0050201">
    <property type="term" value="F:fucokinase activity"/>
    <property type="evidence" value="ECO:0007669"/>
    <property type="project" value="TreeGrafter"/>
</dbReference>
<dbReference type="InterPro" id="IPR001174">
    <property type="entry name" value="HddA/FKP"/>
</dbReference>
<dbReference type="AlphaFoldDB" id="A0A2T5FV98"/>
<comment type="similarity">
    <text evidence="5">Belongs to the GHMP kinase family.</text>
</comment>
<dbReference type="Pfam" id="PF00288">
    <property type="entry name" value="GHMP_kinases_N"/>
    <property type="match status" value="1"/>
</dbReference>
<dbReference type="GO" id="GO:0005524">
    <property type="term" value="F:ATP binding"/>
    <property type="evidence" value="ECO:0007669"/>
    <property type="project" value="UniProtKB-KW"/>
</dbReference>
<evidence type="ECO:0000256" key="2">
    <source>
        <dbReference type="ARBA" id="ARBA00022741"/>
    </source>
</evidence>
<sequence length="348" mass="37781">MIFFNDNVRSRAPLRLGLGGGGTDLAIYSDEHGGVVLNATIDRYAYAHLTRRDEGNILFKADDLGTEEALPCSLDFDIREGLCLHRAVYRYMMREYNGGCAVPMTITTTIDVPAGSGLGASSALTVALIEAFTLAMQLPLGPYEVARLAYHIERRELGLMGGMQDQYAAAFGGFNFIEFLQGNAGVIVNPLRLRRDYLNEFESSLVICFSGQSRESAEIIKQQVGGLKELNDATLAAMHEIKQDAHKMKVDILSGDIRGMAEVLRSSWLSKKRTASSVSNSTVERLLEVAMGNGAWAGKVSGAGGGGFIMLLTDPERRFGLIRKLNEEGGDASAVKLTFEGAEAWAVR</sequence>
<comment type="caution">
    <text evidence="8">The sequence shown here is derived from an EMBL/GenBank/DDBJ whole genome shotgun (WGS) entry which is preliminary data.</text>
</comment>
<dbReference type="PANTHER" id="PTHR32463:SF0">
    <property type="entry name" value="L-FUCOSE KINASE"/>
    <property type="match status" value="1"/>
</dbReference>
<dbReference type="SUPFAM" id="SSF54211">
    <property type="entry name" value="Ribosomal protein S5 domain 2-like"/>
    <property type="match status" value="1"/>
</dbReference>
<evidence type="ECO:0000259" key="7">
    <source>
        <dbReference type="Pfam" id="PF08544"/>
    </source>
</evidence>
<gene>
    <name evidence="8" type="ORF">CLG96_14760</name>
</gene>
<evidence type="ECO:0000256" key="3">
    <source>
        <dbReference type="ARBA" id="ARBA00022777"/>
    </source>
</evidence>
<dbReference type="InterPro" id="IPR013750">
    <property type="entry name" value="GHMP_kinase_C_dom"/>
</dbReference>
<evidence type="ECO:0000259" key="6">
    <source>
        <dbReference type="Pfam" id="PF00288"/>
    </source>
</evidence>
<dbReference type="Gene3D" id="3.30.230.120">
    <property type="match status" value="1"/>
</dbReference>
<accession>A0A2T5FV98</accession>
<dbReference type="Proteomes" id="UP000244162">
    <property type="component" value="Unassembled WGS sequence"/>
</dbReference>
<evidence type="ECO:0000313" key="8">
    <source>
        <dbReference type="EMBL" id="PTQ09125.1"/>
    </source>
</evidence>
<dbReference type="PIRSF" id="PIRSF036406">
    <property type="entry name" value="Hept_kin"/>
    <property type="match status" value="1"/>
</dbReference>
<keyword evidence="1" id="KW-0808">Transferase</keyword>
<dbReference type="InterPro" id="IPR014606">
    <property type="entry name" value="Heptose_7-P_kinase"/>
</dbReference>
<dbReference type="InterPro" id="IPR036554">
    <property type="entry name" value="GHMP_kinase_C_sf"/>
</dbReference>
<reference evidence="8 9" key="1">
    <citation type="submission" date="2017-09" db="EMBL/GenBank/DDBJ databases">
        <title>Sphingomonas panjinensis sp.nov., isolated from oil-contaminated soil.</title>
        <authorList>
            <person name="Wang L."/>
            <person name="Chen L."/>
        </authorList>
    </citation>
    <scope>NUCLEOTIDE SEQUENCE [LARGE SCALE GENOMIC DNA]</scope>
    <source>
        <strain evidence="8 9">FW-11</strain>
    </source>
</reference>
<name>A0A2T5FV98_9SPHN</name>
<protein>
    <submittedName>
        <fullName evidence="8">Dehydrogenase</fullName>
    </submittedName>
</protein>
<dbReference type="EMBL" id="NWBU01000012">
    <property type="protein sequence ID" value="PTQ09125.1"/>
    <property type="molecule type" value="Genomic_DNA"/>
</dbReference>
<dbReference type="PRINTS" id="PR00960">
    <property type="entry name" value="LMBPPROTEIN"/>
</dbReference>
<dbReference type="PANTHER" id="PTHR32463">
    <property type="entry name" value="L-FUCOSE KINASE"/>
    <property type="match status" value="1"/>
</dbReference>
<evidence type="ECO:0000256" key="4">
    <source>
        <dbReference type="ARBA" id="ARBA00022840"/>
    </source>
</evidence>
<keyword evidence="9" id="KW-1185">Reference proteome</keyword>
<keyword evidence="2" id="KW-0547">Nucleotide-binding</keyword>
<evidence type="ECO:0000256" key="5">
    <source>
        <dbReference type="ARBA" id="ARBA00038121"/>
    </source>
</evidence>
<dbReference type="OrthoDB" id="9812992at2"/>
<dbReference type="SUPFAM" id="SSF55060">
    <property type="entry name" value="GHMP Kinase, C-terminal domain"/>
    <property type="match status" value="1"/>
</dbReference>
<evidence type="ECO:0000256" key="1">
    <source>
        <dbReference type="ARBA" id="ARBA00022679"/>
    </source>
</evidence>
<proteinExistence type="inferred from homology"/>
<dbReference type="GO" id="GO:0042352">
    <property type="term" value="P:GDP-L-fucose salvage"/>
    <property type="evidence" value="ECO:0007669"/>
    <property type="project" value="TreeGrafter"/>
</dbReference>
<keyword evidence="3" id="KW-0418">Kinase</keyword>
<dbReference type="InterPro" id="IPR006204">
    <property type="entry name" value="GHMP_kinase_N_dom"/>
</dbReference>
<dbReference type="InterPro" id="IPR052203">
    <property type="entry name" value="GHMP_Kinase-Related"/>
</dbReference>
<feature type="domain" description="GHMP kinase C-terminal" evidence="7">
    <location>
        <begin position="249"/>
        <end position="329"/>
    </location>
</feature>
<dbReference type="Pfam" id="PF08544">
    <property type="entry name" value="GHMP_kinases_C"/>
    <property type="match status" value="1"/>
</dbReference>
<feature type="domain" description="GHMP kinase N-terminal" evidence="6">
    <location>
        <begin position="87"/>
        <end position="173"/>
    </location>
</feature>
<evidence type="ECO:0000313" key="9">
    <source>
        <dbReference type="Proteomes" id="UP000244162"/>
    </source>
</evidence>
<organism evidence="8 9">
    <name type="scientific">Sphingomonas oleivorans</name>
    <dbReference type="NCBI Taxonomy" id="1735121"/>
    <lineage>
        <taxon>Bacteria</taxon>
        <taxon>Pseudomonadati</taxon>
        <taxon>Pseudomonadota</taxon>
        <taxon>Alphaproteobacteria</taxon>
        <taxon>Sphingomonadales</taxon>
        <taxon>Sphingomonadaceae</taxon>
        <taxon>Sphingomonas</taxon>
    </lineage>
</organism>
<dbReference type="InterPro" id="IPR020568">
    <property type="entry name" value="Ribosomal_Su5_D2-typ_SF"/>
</dbReference>